<protein>
    <submittedName>
        <fullName evidence="1">Uncharacterized protein</fullName>
    </submittedName>
</protein>
<dbReference type="Proteomes" id="UP000323594">
    <property type="component" value="Chromosome"/>
</dbReference>
<dbReference type="RefSeq" id="WP_148884532.1">
    <property type="nucleotide sequence ID" value="NZ_CP042817.1"/>
</dbReference>
<dbReference type="SUPFAM" id="SSF49899">
    <property type="entry name" value="Concanavalin A-like lectins/glucanases"/>
    <property type="match status" value="1"/>
</dbReference>
<proteinExistence type="predicted"/>
<dbReference type="InterPro" id="IPR013320">
    <property type="entry name" value="ConA-like_dom_sf"/>
</dbReference>
<name>A0AAE6ITJ4_TREPH</name>
<dbReference type="AlphaFoldDB" id="A0AAE6ITJ4"/>
<evidence type="ECO:0000313" key="1">
    <source>
        <dbReference type="EMBL" id="QEJ97968.1"/>
    </source>
</evidence>
<gene>
    <name evidence="1" type="ORF">FUT82_08130</name>
</gene>
<dbReference type="Gene3D" id="2.60.120.200">
    <property type="match status" value="1"/>
</dbReference>
<organism evidence="1 2">
    <name type="scientific">Treponema phagedenis</name>
    <dbReference type="NCBI Taxonomy" id="162"/>
    <lineage>
        <taxon>Bacteria</taxon>
        <taxon>Pseudomonadati</taxon>
        <taxon>Spirochaetota</taxon>
        <taxon>Spirochaetia</taxon>
        <taxon>Spirochaetales</taxon>
        <taxon>Treponemataceae</taxon>
        <taxon>Treponema</taxon>
    </lineage>
</organism>
<reference evidence="1 2" key="1">
    <citation type="submission" date="2019-08" db="EMBL/GenBank/DDBJ databases">
        <authorList>
            <person name="Kuhnert P."/>
        </authorList>
    </citation>
    <scope>NUCLEOTIDE SEQUENCE [LARGE SCALE GENOMIC DNA]</scope>
    <source>
        <strain evidence="1 2">B36.5</strain>
    </source>
</reference>
<accession>A0AAE6ITJ4</accession>
<evidence type="ECO:0000313" key="2">
    <source>
        <dbReference type="Proteomes" id="UP000323594"/>
    </source>
</evidence>
<sequence length="408" mass="45997">MEAINYVGNQNLQMPKDAQIVPGVSGNAMYYPAGKGTAALAGDRNELSVSLWRRWDGIVNRDAERGIFRFKNLYVYFDSKTELLTVELAGVKNMSAIKDDRQQTHWCFVFAKNNFFSVYKNARLLYKIETGNYPIDFSEGFELGGGHTHAIFDEIRIYKAVLPQSDINGLYYLVTKGTNTKHIESVVNNNMAGNVASYAPKYLGACATVPPHRTVVITKGEQLGAVDANKGDWVLMTKNTGGWKQGVCYRWEGSRWVNLEPVYNYDQQYQCCLLHLMEIPELKEQTGHFGAILCGALVSQRALIDELVANQAFIKKLVVNQAFIKNLVVRKLHIDTIEGDEHNDFEAWFDELNGLKIRNKGEEIFRIDTSGNIHIKGASATLNKLIAPTLEQDPIDAVFGEIWFRKDI</sequence>
<dbReference type="EMBL" id="CP042817">
    <property type="protein sequence ID" value="QEJ97968.1"/>
    <property type="molecule type" value="Genomic_DNA"/>
</dbReference>